<dbReference type="AlphaFoldDB" id="A0A1M5TY91"/>
<proteinExistence type="predicted"/>
<dbReference type="OrthoDB" id="1937284at2"/>
<sequence>MINKKEIIEYLSDFQLECIKEIKVEKDLIIFKFELELEDSEIEAAEAFADEECEEPKKSEEWYEEHFLPYLSDMAIDDVEEMIQECAEEFDLDYELIMLDISEEKYDSIEFLGAFLCNGKEVYLEEYISEII</sequence>
<gene>
    <name evidence="1" type="ORF">SAMN02745196_00769</name>
</gene>
<reference evidence="1 2" key="1">
    <citation type="submission" date="2016-11" db="EMBL/GenBank/DDBJ databases">
        <authorList>
            <person name="Jaros S."/>
            <person name="Januszkiewicz K."/>
            <person name="Wedrychowicz H."/>
        </authorList>
    </citation>
    <scope>NUCLEOTIDE SEQUENCE [LARGE SCALE GENOMIC DNA]</scope>
    <source>
        <strain evidence="1 2">DSM 3089</strain>
    </source>
</reference>
<dbReference type="Proteomes" id="UP000184526">
    <property type="component" value="Unassembled WGS sequence"/>
</dbReference>
<accession>A0A1M5TY91</accession>
<name>A0A1M5TY91_9CLOT</name>
<evidence type="ECO:0000313" key="2">
    <source>
        <dbReference type="Proteomes" id="UP000184526"/>
    </source>
</evidence>
<keyword evidence="2" id="KW-1185">Reference proteome</keyword>
<dbReference type="EMBL" id="FQXP01000003">
    <property type="protein sequence ID" value="SHH55709.1"/>
    <property type="molecule type" value="Genomic_DNA"/>
</dbReference>
<organism evidence="1 2">
    <name type="scientific">Clostridium collagenovorans DSM 3089</name>
    <dbReference type="NCBI Taxonomy" id="1121306"/>
    <lineage>
        <taxon>Bacteria</taxon>
        <taxon>Bacillati</taxon>
        <taxon>Bacillota</taxon>
        <taxon>Clostridia</taxon>
        <taxon>Eubacteriales</taxon>
        <taxon>Clostridiaceae</taxon>
        <taxon>Clostridium</taxon>
    </lineage>
</organism>
<evidence type="ECO:0000313" key="1">
    <source>
        <dbReference type="EMBL" id="SHH55709.1"/>
    </source>
</evidence>
<dbReference type="RefSeq" id="WP_084666034.1">
    <property type="nucleotide sequence ID" value="NZ_FQXP01000003.1"/>
</dbReference>
<protein>
    <submittedName>
        <fullName evidence="1">Uncharacterized protein</fullName>
    </submittedName>
</protein>